<sequence length="399" mass="42338">MPVSVTGASPYPCLVVCVGRQHQECCECFQRAAAYAQQQDTLHLLSLRRLEGATGHAGGDSGGGYWAAYLTQKLSASAAAAGGGPQMLAVLSYQNSVRTSRVRQTCSVFPVRGHQRALRMPVSTRQALGGVQLEEAVVPAGLQPWPGAGEAEAVTDLTCWAASQAVVSVMVAGTLWLELNRNFSSLYRMTATLSSINGPPYIQPLAPDRTICFTGAGAPQLSQPHGLPEGSTGAEVSGLPGLSHVRATTSCAAEQRSRYAEVVGLTELKLGCILYPGLLHSSLSQWSHLPACRLVRASWAKRCSLLTQLWSQHAEAGHAVVGPGHCSTPQQRPMVFSLKPCTYTPGDPLNLLYSEAHCGGGGMMGPPQVPVRPIAYTPCFQGTHITLEDGGWAWRGAQR</sequence>
<proteinExistence type="predicted"/>
<gene>
    <name evidence="1" type="ORF">AKAME5_000577300</name>
</gene>
<organism evidence="1 2">
    <name type="scientific">Lates japonicus</name>
    <name type="common">Japanese lates</name>
    <dbReference type="NCBI Taxonomy" id="270547"/>
    <lineage>
        <taxon>Eukaryota</taxon>
        <taxon>Metazoa</taxon>
        <taxon>Chordata</taxon>
        <taxon>Craniata</taxon>
        <taxon>Vertebrata</taxon>
        <taxon>Euteleostomi</taxon>
        <taxon>Actinopterygii</taxon>
        <taxon>Neopterygii</taxon>
        <taxon>Teleostei</taxon>
        <taxon>Neoteleostei</taxon>
        <taxon>Acanthomorphata</taxon>
        <taxon>Carangaria</taxon>
        <taxon>Carangaria incertae sedis</taxon>
        <taxon>Centropomidae</taxon>
        <taxon>Lates</taxon>
    </lineage>
</organism>
<keyword evidence="2" id="KW-1185">Reference proteome</keyword>
<name>A0AAD3ME11_LATJO</name>
<evidence type="ECO:0000313" key="1">
    <source>
        <dbReference type="EMBL" id="GLD52947.1"/>
    </source>
</evidence>
<comment type="caution">
    <text evidence="1">The sequence shown here is derived from an EMBL/GenBank/DDBJ whole genome shotgun (WGS) entry which is preliminary data.</text>
</comment>
<dbReference type="AlphaFoldDB" id="A0AAD3ME11"/>
<protein>
    <submittedName>
        <fullName evidence="1">Protocadherin Fat 3 isoform X1</fullName>
    </submittedName>
</protein>
<dbReference type="Proteomes" id="UP001279410">
    <property type="component" value="Unassembled WGS sequence"/>
</dbReference>
<dbReference type="EMBL" id="BRZM01000015">
    <property type="protein sequence ID" value="GLD52947.1"/>
    <property type="molecule type" value="Genomic_DNA"/>
</dbReference>
<evidence type="ECO:0000313" key="2">
    <source>
        <dbReference type="Proteomes" id="UP001279410"/>
    </source>
</evidence>
<reference evidence="1" key="1">
    <citation type="submission" date="2022-08" db="EMBL/GenBank/DDBJ databases">
        <title>Genome sequencing of akame (Lates japonicus).</title>
        <authorList>
            <person name="Hashiguchi Y."/>
            <person name="Takahashi H."/>
        </authorList>
    </citation>
    <scope>NUCLEOTIDE SEQUENCE</scope>
    <source>
        <strain evidence="1">Kochi</strain>
    </source>
</reference>
<accession>A0AAD3ME11</accession>